<evidence type="ECO:0000313" key="9">
    <source>
        <dbReference type="EMBL" id="KAG0716807.1"/>
    </source>
</evidence>
<dbReference type="PANTHER" id="PTHR22930">
    <property type="match status" value="1"/>
</dbReference>
<comment type="subcellular location">
    <subcellularLocation>
        <location evidence="2">Nucleus</location>
    </subcellularLocation>
</comment>
<dbReference type="GO" id="GO:0016787">
    <property type="term" value="F:hydrolase activity"/>
    <property type="evidence" value="ECO:0007669"/>
    <property type="project" value="UniProtKB-KW"/>
</dbReference>
<gene>
    <name evidence="9" type="ORF">GWK47_008773</name>
</gene>
<proteinExistence type="inferred from homology"/>
<dbReference type="GO" id="GO:0046872">
    <property type="term" value="F:metal ion binding"/>
    <property type="evidence" value="ECO:0007669"/>
    <property type="project" value="UniProtKB-KW"/>
</dbReference>
<dbReference type="InterPro" id="IPR027806">
    <property type="entry name" value="HARBI1_dom"/>
</dbReference>
<keyword evidence="7" id="KW-0539">Nucleus</keyword>
<accession>A0A8J5CR53</accession>
<sequence length="392" mass="45282">MDQQAVLGLVVALQLRSAIAQQNFITLENMLRRRPRTKRKYAKKKFWCAPWLGDDRRLHYGHYDALMQEMRVSDSAAFRNFLRMPPEMFDEMLARIGPRIQKMDTNYRLAIDPGVKLAATLRYLATGESYPTVSYSFRVSRHTVAAFFPIVTEAIVEEYRDGVIPCPVTAEEWKQIADEFQKRWNVPHALGALDGKHCAIRKPPNSGSLYYNYKKFCSVVLMALVDANYRFLWIDVGGYGHMSDAQIFNASELKECIEEGMLNLPAPAPMPNDDVEVPYFFLGDDAFALRDYMMKPYSRRGLSREEAIFNYRISRGRRVVENAFGIMASRWRCMLMPMQVTPEVGRLNVEASVILHNIMRMRYPQMQNAELDKEDEDHNLIPGVEKWTCCDA</sequence>
<evidence type="ECO:0000256" key="1">
    <source>
        <dbReference type="ARBA" id="ARBA00001968"/>
    </source>
</evidence>
<feature type="domain" description="DDE Tnp4" evidence="8">
    <location>
        <begin position="193"/>
        <end position="357"/>
    </location>
</feature>
<protein>
    <submittedName>
        <fullName evidence="9">Protein ALP1-like</fullName>
    </submittedName>
</protein>
<keyword evidence="5" id="KW-0479">Metal-binding</keyword>
<dbReference type="Pfam" id="PF13359">
    <property type="entry name" value="DDE_Tnp_4"/>
    <property type="match status" value="1"/>
</dbReference>
<evidence type="ECO:0000256" key="3">
    <source>
        <dbReference type="ARBA" id="ARBA00006958"/>
    </source>
</evidence>
<evidence type="ECO:0000259" key="8">
    <source>
        <dbReference type="Pfam" id="PF13359"/>
    </source>
</evidence>
<dbReference type="Proteomes" id="UP000770661">
    <property type="component" value="Unassembled WGS sequence"/>
</dbReference>
<evidence type="ECO:0000256" key="5">
    <source>
        <dbReference type="ARBA" id="ARBA00022723"/>
    </source>
</evidence>
<comment type="cofactor">
    <cofactor evidence="1">
        <name>a divalent metal cation</name>
        <dbReference type="ChEBI" id="CHEBI:60240"/>
    </cofactor>
</comment>
<keyword evidence="10" id="KW-1185">Reference proteome</keyword>
<reference evidence="9" key="1">
    <citation type="submission" date="2020-07" db="EMBL/GenBank/DDBJ databases">
        <title>The High-quality genome of the commercially important snow crab, Chionoecetes opilio.</title>
        <authorList>
            <person name="Jeong J.-H."/>
            <person name="Ryu S."/>
        </authorList>
    </citation>
    <scope>NUCLEOTIDE SEQUENCE</scope>
    <source>
        <strain evidence="9">MADBK_172401_WGS</strain>
        <tissue evidence="9">Digestive gland</tissue>
    </source>
</reference>
<evidence type="ECO:0000313" key="10">
    <source>
        <dbReference type="Proteomes" id="UP000770661"/>
    </source>
</evidence>
<dbReference type="GO" id="GO:0005634">
    <property type="term" value="C:nucleus"/>
    <property type="evidence" value="ECO:0007669"/>
    <property type="project" value="UniProtKB-SubCell"/>
</dbReference>
<comment type="caution">
    <text evidence="9">The sequence shown here is derived from an EMBL/GenBank/DDBJ whole genome shotgun (WGS) entry which is preliminary data.</text>
</comment>
<name>A0A8J5CR53_CHIOP</name>
<dbReference type="GO" id="GO:0004518">
    <property type="term" value="F:nuclease activity"/>
    <property type="evidence" value="ECO:0007669"/>
    <property type="project" value="UniProtKB-KW"/>
</dbReference>
<dbReference type="InterPro" id="IPR045249">
    <property type="entry name" value="HARBI1-like"/>
</dbReference>
<evidence type="ECO:0000256" key="6">
    <source>
        <dbReference type="ARBA" id="ARBA00022801"/>
    </source>
</evidence>
<dbReference type="EMBL" id="JACEEZ010018533">
    <property type="protein sequence ID" value="KAG0716807.1"/>
    <property type="molecule type" value="Genomic_DNA"/>
</dbReference>
<dbReference type="AlphaFoldDB" id="A0A8J5CR53"/>
<evidence type="ECO:0000256" key="2">
    <source>
        <dbReference type="ARBA" id="ARBA00004123"/>
    </source>
</evidence>
<organism evidence="9 10">
    <name type="scientific">Chionoecetes opilio</name>
    <name type="common">Atlantic snow crab</name>
    <name type="synonym">Cancer opilio</name>
    <dbReference type="NCBI Taxonomy" id="41210"/>
    <lineage>
        <taxon>Eukaryota</taxon>
        <taxon>Metazoa</taxon>
        <taxon>Ecdysozoa</taxon>
        <taxon>Arthropoda</taxon>
        <taxon>Crustacea</taxon>
        <taxon>Multicrustacea</taxon>
        <taxon>Malacostraca</taxon>
        <taxon>Eumalacostraca</taxon>
        <taxon>Eucarida</taxon>
        <taxon>Decapoda</taxon>
        <taxon>Pleocyemata</taxon>
        <taxon>Brachyura</taxon>
        <taxon>Eubrachyura</taxon>
        <taxon>Majoidea</taxon>
        <taxon>Majidae</taxon>
        <taxon>Chionoecetes</taxon>
    </lineage>
</organism>
<dbReference type="PANTHER" id="PTHR22930:SF269">
    <property type="entry name" value="NUCLEASE HARBI1-LIKE PROTEIN"/>
    <property type="match status" value="1"/>
</dbReference>
<comment type="similarity">
    <text evidence="3">Belongs to the HARBI1 family.</text>
</comment>
<evidence type="ECO:0000256" key="7">
    <source>
        <dbReference type="ARBA" id="ARBA00023242"/>
    </source>
</evidence>
<dbReference type="OrthoDB" id="5971912at2759"/>
<keyword evidence="6" id="KW-0378">Hydrolase</keyword>
<keyword evidence="4" id="KW-0540">Nuclease</keyword>
<evidence type="ECO:0000256" key="4">
    <source>
        <dbReference type="ARBA" id="ARBA00022722"/>
    </source>
</evidence>